<keyword evidence="1" id="KW-0812">Transmembrane</keyword>
<name>A0ABZ0RLJ0_9BACT</name>
<feature type="domain" description="DUF2062" evidence="2">
    <location>
        <begin position="48"/>
        <end position="190"/>
    </location>
</feature>
<accession>A0ABZ0RLJ0</accession>
<reference evidence="3 4" key="1">
    <citation type="submission" date="2023-11" db="EMBL/GenBank/DDBJ databases">
        <title>Coraliomargarita sp. nov., isolated from marine algae.</title>
        <authorList>
            <person name="Lee J.K."/>
            <person name="Baek J.H."/>
            <person name="Kim J.M."/>
            <person name="Choi D.G."/>
            <person name="Jeon C.O."/>
        </authorList>
    </citation>
    <scope>NUCLEOTIDE SEQUENCE [LARGE SCALE GENOMIC DNA]</scope>
    <source>
        <strain evidence="3 4">J2-16</strain>
    </source>
</reference>
<keyword evidence="4" id="KW-1185">Reference proteome</keyword>
<gene>
    <name evidence="3" type="ORF">SH580_04400</name>
</gene>
<sequence>MYMTAEESELNKTRWRRIRRVKKWLRPLPRRTNIHRYPILKFFSESARKRIYIWSFRVENAVPAIYAGSILTLMPLYGIQVPLAFLLALLLRANLPILAGLQIVSNPITVLPIWYAAYQTGRIFLSLIGVKVAPLNHEEVRLLLDNFIHGAWGNKFDNIATVFGVTNLGAIIIGTFFGLIGSVIYRIIANRTAASYALLRAKINDRKLKSDSQTPAKDSTND</sequence>
<keyword evidence="1" id="KW-0472">Membrane</keyword>
<proteinExistence type="predicted"/>
<evidence type="ECO:0000256" key="1">
    <source>
        <dbReference type="SAM" id="Phobius"/>
    </source>
</evidence>
<organism evidence="3 4">
    <name type="scientific">Coraliomargarita algicola</name>
    <dbReference type="NCBI Taxonomy" id="3092156"/>
    <lineage>
        <taxon>Bacteria</taxon>
        <taxon>Pseudomonadati</taxon>
        <taxon>Verrucomicrobiota</taxon>
        <taxon>Opitutia</taxon>
        <taxon>Puniceicoccales</taxon>
        <taxon>Coraliomargaritaceae</taxon>
        <taxon>Coraliomargarita</taxon>
    </lineage>
</organism>
<dbReference type="Proteomes" id="UP001324993">
    <property type="component" value="Chromosome"/>
</dbReference>
<feature type="transmembrane region" description="Helical" evidence="1">
    <location>
        <begin position="64"/>
        <end position="90"/>
    </location>
</feature>
<feature type="transmembrane region" description="Helical" evidence="1">
    <location>
        <begin position="97"/>
        <end position="117"/>
    </location>
</feature>
<dbReference type="Pfam" id="PF09835">
    <property type="entry name" value="DUF2062"/>
    <property type="match status" value="1"/>
</dbReference>
<dbReference type="InterPro" id="IPR018639">
    <property type="entry name" value="DUF2062"/>
</dbReference>
<evidence type="ECO:0000313" key="3">
    <source>
        <dbReference type="EMBL" id="WPJ96947.1"/>
    </source>
</evidence>
<feature type="transmembrane region" description="Helical" evidence="1">
    <location>
        <begin position="159"/>
        <end position="185"/>
    </location>
</feature>
<dbReference type="RefSeq" id="WP_319833804.1">
    <property type="nucleotide sequence ID" value="NZ_CP138858.1"/>
</dbReference>
<protein>
    <submittedName>
        <fullName evidence="3">DUF2062 domain-containing protein</fullName>
    </submittedName>
</protein>
<keyword evidence="1" id="KW-1133">Transmembrane helix</keyword>
<evidence type="ECO:0000313" key="4">
    <source>
        <dbReference type="Proteomes" id="UP001324993"/>
    </source>
</evidence>
<dbReference type="EMBL" id="CP138858">
    <property type="protein sequence ID" value="WPJ96947.1"/>
    <property type="molecule type" value="Genomic_DNA"/>
</dbReference>
<evidence type="ECO:0000259" key="2">
    <source>
        <dbReference type="Pfam" id="PF09835"/>
    </source>
</evidence>